<evidence type="ECO:0000313" key="9">
    <source>
        <dbReference type="EMBL" id="MBK9798008.1"/>
    </source>
</evidence>
<sequence length="656" mass="73411">MKLDRLGDFQRTHRNGDLRLDHAGQTVRLLGWCRRVRNLGSLVFLDLRDRWGLVQLVANEETADPELLAKLKAVRSEFVLAAEGVVAERESKNPNMATGDVEIRLTGLRILNTAAPLPFPLEDEGVGEDLRLTHRFLDLRRDQLQRNLQLRSETTNLIRNHFRELDFVEIETPILTKSTPEGARDYLVPSRVHPGEFFALPQSPQLFKQLLQVSGFERYIQICRCFRDEDLRADRQPEFTQVDLEMSFVRQEDIQGVVEPLMVKLARTVGREVSAPFPRLPFRDAMEWYGSDKPDLRCDIRIQDATPLFAASGFNLFRSAADSQGQRRVRALFFPGEMAAALSRKQLDELQEVAKQLGAGGLPYAKWGKDGLSSSFKKFLEPADEVALRQHLGAAGEGLAIFAVGTDAQTSRILGDLRLRLARQFGQLDEARFAFLWVVDFPLLEWNEEHQRFVACHHPFTSPHPDDLDLLETDPGACRAVAYDLVLNGFEVGGGSIRIHDAETQSRLFQIIGIGAAEARSKFGFLLDALSYGAPPHGGLALGLDRLVMLLAGVDNIREVIAFPKTAQARCLMTNAPGPVDERQLRELHLLPETRQTYRVGAVFFESAEGGNAELRGQALQQISQLTPRQAQGLVTLDPHGQILDAQSISGPTFDF</sequence>
<dbReference type="InterPro" id="IPR004524">
    <property type="entry name" value="Asp-tRNA-ligase_1"/>
</dbReference>
<dbReference type="Gene3D" id="2.40.50.140">
    <property type="entry name" value="Nucleic acid-binding proteins"/>
    <property type="match status" value="1"/>
</dbReference>
<dbReference type="InterPro" id="IPR047090">
    <property type="entry name" value="AspRS_core"/>
</dbReference>
<dbReference type="PROSITE" id="PS50862">
    <property type="entry name" value="AA_TRNA_LIGASE_II"/>
    <property type="match status" value="1"/>
</dbReference>
<comment type="function">
    <text evidence="7">Catalyzes the attachment of L-aspartate to tRNA(Asp) in a two-step reaction: L-aspartate is first activated by ATP to form Asp-AMP and then transferred to the acceptor end of tRNA(Asp).</text>
</comment>
<dbReference type="PANTHER" id="PTHR22594">
    <property type="entry name" value="ASPARTYL/LYSYL-TRNA SYNTHETASE"/>
    <property type="match status" value="1"/>
</dbReference>
<dbReference type="GO" id="GO:0003676">
    <property type="term" value="F:nucleic acid binding"/>
    <property type="evidence" value="ECO:0007669"/>
    <property type="project" value="InterPro"/>
</dbReference>
<evidence type="ECO:0000256" key="3">
    <source>
        <dbReference type="ARBA" id="ARBA00022741"/>
    </source>
</evidence>
<dbReference type="Pfam" id="PF01336">
    <property type="entry name" value="tRNA_anti-codon"/>
    <property type="match status" value="1"/>
</dbReference>
<name>A0A9D7SJI1_9BACT</name>
<dbReference type="EMBL" id="JADKIO010000013">
    <property type="protein sequence ID" value="MBK9798008.1"/>
    <property type="molecule type" value="Genomic_DNA"/>
</dbReference>
<feature type="binding site" evidence="7">
    <location>
        <position position="227"/>
    </location>
    <ligand>
        <name>L-aspartate</name>
        <dbReference type="ChEBI" id="CHEBI:29991"/>
    </ligand>
</feature>
<dbReference type="PANTHER" id="PTHR22594:SF5">
    <property type="entry name" value="ASPARTATE--TRNA LIGASE, MITOCHONDRIAL"/>
    <property type="match status" value="1"/>
</dbReference>
<dbReference type="PRINTS" id="PR01042">
    <property type="entry name" value="TRNASYNTHASP"/>
</dbReference>
<gene>
    <name evidence="7 9" type="primary">aspS</name>
    <name evidence="9" type="ORF">IPP58_16310</name>
</gene>
<dbReference type="EC" id="6.1.1.12" evidence="7"/>
<dbReference type="GO" id="GO:0005524">
    <property type="term" value="F:ATP binding"/>
    <property type="evidence" value="ECO:0007669"/>
    <property type="project" value="UniProtKB-UniRule"/>
</dbReference>
<dbReference type="Gene3D" id="3.30.930.10">
    <property type="entry name" value="Bira Bifunctional Protein, Domain 2"/>
    <property type="match status" value="1"/>
</dbReference>
<evidence type="ECO:0000256" key="5">
    <source>
        <dbReference type="ARBA" id="ARBA00022917"/>
    </source>
</evidence>
<dbReference type="Proteomes" id="UP000886657">
    <property type="component" value="Unassembled WGS sequence"/>
</dbReference>
<evidence type="ECO:0000256" key="2">
    <source>
        <dbReference type="ARBA" id="ARBA00022598"/>
    </source>
</evidence>
<keyword evidence="3 7" id="KW-0547">Nucleotide-binding</keyword>
<dbReference type="Pfam" id="PF00152">
    <property type="entry name" value="tRNA-synt_2"/>
    <property type="match status" value="1"/>
</dbReference>
<feature type="binding site" evidence="7">
    <location>
        <begin position="543"/>
        <end position="546"/>
    </location>
    <ligand>
        <name>ATP</name>
        <dbReference type="ChEBI" id="CHEBI:30616"/>
    </ligand>
</feature>
<dbReference type="HAMAP" id="MF_00044">
    <property type="entry name" value="Asp_tRNA_synth_type1"/>
    <property type="match status" value="1"/>
</dbReference>
<evidence type="ECO:0000259" key="8">
    <source>
        <dbReference type="PROSITE" id="PS50862"/>
    </source>
</evidence>
<keyword evidence="7" id="KW-0963">Cytoplasm</keyword>
<feature type="binding site" evidence="7">
    <location>
        <position position="491"/>
    </location>
    <ligand>
        <name>ATP</name>
        <dbReference type="ChEBI" id="CHEBI:30616"/>
    </ligand>
</feature>
<proteinExistence type="inferred from homology"/>
<evidence type="ECO:0000313" key="10">
    <source>
        <dbReference type="Proteomes" id="UP000886657"/>
    </source>
</evidence>
<dbReference type="SUPFAM" id="SSF55681">
    <property type="entry name" value="Class II aaRS and biotin synthetases"/>
    <property type="match status" value="1"/>
</dbReference>
<dbReference type="InterPro" id="IPR002312">
    <property type="entry name" value="Asp/Asn-tRNA-synth_IIb"/>
</dbReference>
<accession>A0A9D7SJI1</accession>
<keyword evidence="2 7" id="KW-0436">Ligase</keyword>
<dbReference type="GO" id="GO:0005737">
    <property type="term" value="C:cytoplasm"/>
    <property type="evidence" value="ECO:0007669"/>
    <property type="project" value="UniProtKB-SubCell"/>
</dbReference>
<dbReference type="CDD" id="cd04317">
    <property type="entry name" value="EcAspRS_like_N"/>
    <property type="match status" value="1"/>
</dbReference>
<evidence type="ECO:0000256" key="4">
    <source>
        <dbReference type="ARBA" id="ARBA00022840"/>
    </source>
</evidence>
<comment type="catalytic activity">
    <reaction evidence="7">
        <text>tRNA(Asp) + L-aspartate + ATP = L-aspartyl-tRNA(Asp) + AMP + diphosphate</text>
        <dbReference type="Rhea" id="RHEA:19649"/>
        <dbReference type="Rhea" id="RHEA-COMP:9660"/>
        <dbReference type="Rhea" id="RHEA-COMP:9678"/>
        <dbReference type="ChEBI" id="CHEBI:29991"/>
        <dbReference type="ChEBI" id="CHEBI:30616"/>
        <dbReference type="ChEBI" id="CHEBI:33019"/>
        <dbReference type="ChEBI" id="CHEBI:78442"/>
        <dbReference type="ChEBI" id="CHEBI:78516"/>
        <dbReference type="ChEBI" id="CHEBI:456215"/>
        <dbReference type="EC" id="6.1.1.12"/>
    </reaction>
</comment>
<feature type="binding site" evidence="7">
    <location>
        <position position="236"/>
    </location>
    <ligand>
        <name>ATP</name>
        <dbReference type="ChEBI" id="CHEBI:30616"/>
    </ligand>
</feature>
<dbReference type="SUPFAM" id="SSF55261">
    <property type="entry name" value="GAD domain-like"/>
    <property type="match status" value="1"/>
</dbReference>
<comment type="caution">
    <text evidence="9">The sequence shown here is derived from an EMBL/GenBank/DDBJ whole genome shotgun (WGS) entry which is preliminary data.</text>
</comment>
<reference evidence="9" key="1">
    <citation type="submission" date="2020-10" db="EMBL/GenBank/DDBJ databases">
        <title>Connecting structure to function with the recovery of over 1000 high-quality activated sludge metagenome-assembled genomes encoding full-length rRNA genes using long-read sequencing.</title>
        <authorList>
            <person name="Singleton C.M."/>
            <person name="Petriglieri F."/>
            <person name="Kristensen J.M."/>
            <person name="Kirkegaard R.H."/>
            <person name="Michaelsen T.Y."/>
            <person name="Andersen M.H."/>
            <person name="Karst S.M."/>
            <person name="Dueholm M.S."/>
            <person name="Nielsen P.H."/>
            <person name="Albertsen M."/>
        </authorList>
    </citation>
    <scope>NUCLEOTIDE SEQUENCE</scope>
    <source>
        <strain evidence="9">Skiv_18-Q3-R9-52_MAXAC.067</strain>
    </source>
</reference>
<evidence type="ECO:0000256" key="7">
    <source>
        <dbReference type="HAMAP-Rule" id="MF_00044"/>
    </source>
</evidence>
<keyword evidence="5 7" id="KW-0648">Protein biosynthesis</keyword>
<dbReference type="AlphaFoldDB" id="A0A9D7SJI1"/>
<dbReference type="Gene3D" id="3.30.1360.30">
    <property type="entry name" value="GAD-like domain"/>
    <property type="match status" value="1"/>
</dbReference>
<feature type="binding site" evidence="7">
    <location>
        <position position="181"/>
    </location>
    <ligand>
        <name>L-aspartate</name>
        <dbReference type="ChEBI" id="CHEBI:29991"/>
    </ligand>
</feature>
<comment type="caution">
    <text evidence="7">Lacks conserved residue(s) required for the propagation of feature annotation.</text>
</comment>
<feature type="binding site" evidence="7">
    <location>
        <position position="457"/>
    </location>
    <ligand>
        <name>L-aspartate</name>
        <dbReference type="ChEBI" id="CHEBI:29991"/>
    </ligand>
</feature>
<comment type="subunit">
    <text evidence="7">Homodimer.</text>
</comment>
<dbReference type="InterPro" id="IPR004115">
    <property type="entry name" value="GAD-like_sf"/>
</dbReference>
<dbReference type="InterPro" id="IPR004364">
    <property type="entry name" value="Aa-tRNA-synt_II"/>
</dbReference>
<feature type="binding site" evidence="7">
    <location>
        <begin position="227"/>
        <end position="229"/>
    </location>
    <ligand>
        <name>ATP</name>
        <dbReference type="ChEBI" id="CHEBI:30616"/>
    </ligand>
</feature>
<comment type="subcellular location">
    <subcellularLocation>
        <location evidence="7">Cytoplasm</location>
    </subcellularLocation>
</comment>
<organism evidence="9 10">
    <name type="scientific">Candidatus Geothrix skivensis</name>
    <dbReference type="NCBI Taxonomy" id="2954439"/>
    <lineage>
        <taxon>Bacteria</taxon>
        <taxon>Pseudomonadati</taxon>
        <taxon>Acidobacteriota</taxon>
        <taxon>Holophagae</taxon>
        <taxon>Holophagales</taxon>
        <taxon>Holophagaceae</taxon>
        <taxon>Geothrix</taxon>
    </lineage>
</organism>
<protein>
    <recommendedName>
        <fullName evidence="7">Aspartate--tRNA ligase</fullName>
        <ecNumber evidence="7">6.1.1.12</ecNumber>
    </recommendedName>
    <alternativeName>
        <fullName evidence="7">Aspartyl-tRNA synthetase</fullName>
        <shortName evidence="7">AspRS</shortName>
    </alternativeName>
</protein>
<dbReference type="NCBIfam" id="TIGR00459">
    <property type="entry name" value="aspS_bact"/>
    <property type="match status" value="1"/>
</dbReference>
<dbReference type="InterPro" id="IPR012340">
    <property type="entry name" value="NA-bd_OB-fold"/>
</dbReference>
<dbReference type="SUPFAM" id="SSF50249">
    <property type="entry name" value="Nucleic acid-binding proteins"/>
    <property type="match status" value="1"/>
</dbReference>
<dbReference type="InterPro" id="IPR045864">
    <property type="entry name" value="aa-tRNA-synth_II/BPL/LPL"/>
</dbReference>
<dbReference type="InterPro" id="IPR029351">
    <property type="entry name" value="GAD_dom"/>
</dbReference>
<feature type="domain" description="Aminoacyl-transfer RNA synthetases class-II family profile" evidence="8">
    <location>
        <begin position="148"/>
        <end position="564"/>
    </location>
</feature>
<dbReference type="GO" id="GO:0004815">
    <property type="term" value="F:aspartate-tRNA ligase activity"/>
    <property type="evidence" value="ECO:0007669"/>
    <property type="project" value="UniProtKB-UniRule"/>
</dbReference>
<keyword evidence="4 7" id="KW-0067">ATP-binding</keyword>
<dbReference type="InterPro" id="IPR006195">
    <property type="entry name" value="aa-tRNA-synth_II"/>
</dbReference>
<feature type="binding site" evidence="7">
    <location>
        <position position="498"/>
    </location>
    <ligand>
        <name>L-aspartate</name>
        <dbReference type="ChEBI" id="CHEBI:29991"/>
    </ligand>
</feature>
<evidence type="ECO:0000256" key="1">
    <source>
        <dbReference type="ARBA" id="ARBA00006303"/>
    </source>
</evidence>
<keyword evidence="6 7" id="KW-0030">Aminoacyl-tRNA synthetase</keyword>
<dbReference type="GO" id="GO:0006422">
    <property type="term" value="P:aspartyl-tRNA aminoacylation"/>
    <property type="evidence" value="ECO:0007669"/>
    <property type="project" value="UniProtKB-UniRule"/>
</dbReference>
<dbReference type="Pfam" id="PF02938">
    <property type="entry name" value="GAD"/>
    <property type="match status" value="1"/>
</dbReference>
<dbReference type="NCBIfam" id="NF001750">
    <property type="entry name" value="PRK00476.1"/>
    <property type="match status" value="1"/>
</dbReference>
<dbReference type="CDD" id="cd00777">
    <property type="entry name" value="AspRS_core"/>
    <property type="match status" value="1"/>
</dbReference>
<dbReference type="InterPro" id="IPR004365">
    <property type="entry name" value="NA-bd_OB_tRNA"/>
</dbReference>
<feature type="region of interest" description="Aspartate" evidence="7">
    <location>
        <begin position="205"/>
        <end position="208"/>
    </location>
</feature>
<evidence type="ECO:0000256" key="6">
    <source>
        <dbReference type="ARBA" id="ARBA00023146"/>
    </source>
</evidence>
<dbReference type="InterPro" id="IPR047089">
    <property type="entry name" value="Asp-tRNA-ligase_1_N"/>
</dbReference>
<comment type="similarity">
    <text evidence="1 7">Belongs to the class-II aminoacyl-tRNA synthetase family. Type 1 subfamily.</text>
</comment>